<dbReference type="Proteomes" id="UP000670092">
    <property type="component" value="Unassembled WGS sequence"/>
</dbReference>
<reference evidence="2 3" key="1">
    <citation type="submission" date="2021-01" db="EMBL/GenBank/DDBJ databases">
        <title>Chromosome-level genome assembly of a human fungal pathogen reveals clustering of transcriptionally co-regulated genes.</title>
        <authorList>
            <person name="Voorhies M."/>
            <person name="Cohen S."/>
            <person name="Shea T.P."/>
            <person name="Petrus S."/>
            <person name="Munoz J.F."/>
            <person name="Poplawski S."/>
            <person name="Goldman W.E."/>
            <person name="Michael T."/>
            <person name="Cuomo C.A."/>
            <person name="Sil A."/>
            <person name="Beyhan S."/>
        </authorList>
    </citation>
    <scope>NUCLEOTIDE SEQUENCE [LARGE SCALE GENOMIC DNA]</scope>
    <source>
        <strain evidence="2 3">G184AR</strain>
    </source>
</reference>
<gene>
    <name evidence="2" type="ORF">I7I52_02394</name>
</gene>
<dbReference type="EMBL" id="JAEVHI010000001">
    <property type="protein sequence ID" value="KAG5304152.1"/>
    <property type="molecule type" value="Genomic_DNA"/>
</dbReference>
<evidence type="ECO:0000313" key="3">
    <source>
        <dbReference type="Proteomes" id="UP000670092"/>
    </source>
</evidence>
<dbReference type="OrthoDB" id="5422293at2759"/>
<dbReference type="AlphaFoldDB" id="A0A8H7Z995"/>
<evidence type="ECO:0008006" key="4">
    <source>
        <dbReference type="Google" id="ProtNLM"/>
    </source>
</evidence>
<proteinExistence type="predicted"/>
<name>A0A8H7Z995_AJECA</name>
<accession>A0A8H7Z995</accession>
<protein>
    <recommendedName>
        <fullName evidence="4">DNA-binding protein</fullName>
    </recommendedName>
</protein>
<dbReference type="VEuPathDB" id="FungiDB:I7I52_02394"/>
<evidence type="ECO:0000256" key="1">
    <source>
        <dbReference type="SAM" id="SignalP"/>
    </source>
</evidence>
<keyword evidence="1" id="KW-0732">Signal</keyword>
<feature type="chain" id="PRO_5034964579" description="DNA-binding protein" evidence="1">
    <location>
        <begin position="24"/>
        <end position="254"/>
    </location>
</feature>
<evidence type="ECO:0000313" key="2">
    <source>
        <dbReference type="EMBL" id="KAG5304152.1"/>
    </source>
</evidence>
<feature type="signal peptide" evidence="1">
    <location>
        <begin position="1"/>
        <end position="23"/>
    </location>
</feature>
<sequence length="254" mass="29657">MVPRHRLTWRLRLLRFLSLYIYPLETPLQLRGTLTRLRHNYKHPFLELLRLLLPIPTWYFPLPDPIPFRTMLGNVELLDSRLGSVNYPSMRSIPLWRARDTPLRSIYRIYEAITARECVVIGSEVEYFFYQTRKAWAVHRIPDPCDMDPVRYAILASIVEELACAFNWRMGLGMRRDRRKHIYRATMDEVLPPFPPETAPAWAACVPAIDAQWVANLPGDAIDTEGRLVLEKGAKNARFLKRNILAGTGYFYTI</sequence>
<comment type="caution">
    <text evidence="2">The sequence shown here is derived from an EMBL/GenBank/DDBJ whole genome shotgun (WGS) entry which is preliminary data.</text>
</comment>
<organism evidence="2 3">
    <name type="scientific">Ajellomyces capsulatus</name>
    <name type="common">Darling's disease fungus</name>
    <name type="synonym">Histoplasma capsulatum</name>
    <dbReference type="NCBI Taxonomy" id="5037"/>
    <lineage>
        <taxon>Eukaryota</taxon>
        <taxon>Fungi</taxon>
        <taxon>Dikarya</taxon>
        <taxon>Ascomycota</taxon>
        <taxon>Pezizomycotina</taxon>
        <taxon>Eurotiomycetes</taxon>
        <taxon>Eurotiomycetidae</taxon>
        <taxon>Onygenales</taxon>
        <taxon>Ajellomycetaceae</taxon>
        <taxon>Histoplasma</taxon>
    </lineage>
</organism>